<proteinExistence type="predicted"/>
<evidence type="ECO:0000256" key="1">
    <source>
        <dbReference type="ARBA" id="ARBA00004123"/>
    </source>
</evidence>
<evidence type="ECO:0000259" key="8">
    <source>
        <dbReference type="PROSITE" id="PS50071"/>
    </source>
</evidence>
<evidence type="ECO:0000313" key="9">
    <source>
        <dbReference type="Ensembl" id="ENSOSIP00000044239.1"/>
    </source>
</evidence>
<dbReference type="Proteomes" id="UP000694383">
    <property type="component" value="Unplaced"/>
</dbReference>
<evidence type="ECO:0000256" key="5">
    <source>
        <dbReference type="PROSITE-ProRule" id="PRU00108"/>
    </source>
</evidence>
<reference evidence="9" key="2">
    <citation type="submission" date="2025-09" db="UniProtKB">
        <authorList>
            <consortium name="Ensembl"/>
        </authorList>
    </citation>
    <scope>IDENTIFICATION</scope>
</reference>
<dbReference type="GeneTree" id="ENSGT00940000165785"/>
<dbReference type="InterPro" id="IPR009057">
    <property type="entry name" value="Homeodomain-like_sf"/>
</dbReference>
<feature type="compositionally biased region" description="Polar residues" evidence="7">
    <location>
        <begin position="83"/>
        <end position="104"/>
    </location>
</feature>
<dbReference type="AlphaFoldDB" id="A0A8C8E0L5"/>
<name>A0A8C8E0L5_9TELE</name>
<reference evidence="9" key="1">
    <citation type="submission" date="2025-08" db="UniProtKB">
        <authorList>
            <consortium name="Ensembl"/>
        </authorList>
    </citation>
    <scope>IDENTIFICATION</scope>
</reference>
<evidence type="ECO:0000256" key="6">
    <source>
        <dbReference type="RuleBase" id="RU000682"/>
    </source>
</evidence>
<dbReference type="GO" id="GO:0000981">
    <property type="term" value="F:DNA-binding transcription factor activity, RNA polymerase II-specific"/>
    <property type="evidence" value="ECO:0007669"/>
    <property type="project" value="InterPro"/>
</dbReference>
<feature type="domain" description="Homeobox" evidence="8">
    <location>
        <begin position="20"/>
        <end position="80"/>
    </location>
</feature>
<dbReference type="PROSITE" id="PS50071">
    <property type="entry name" value="HOMEOBOX_2"/>
    <property type="match status" value="1"/>
</dbReference>
<feature type="region of interest" description="Disordered" evidence="7">
    <location>
        <begin position="1"/>
        <end position="31"/>
    </location>
</feature>
<keyword evidence="3 5" id="KW-0371">Homeobox</keyword>
<organism evidence="9 10">
    <name type="scientific">Oryzias sinensis</name>
    <name type="common">Chinese medaka</name>
    <dbReference type="NCBI Taxonomy" id="183150"/>
    <lineage>
        <taxon>Eukaryota</taxon>
        <taxon>Metazoa</taxon>
        <taxon>Chordata</taxon>
        <taxon>Craniata</taxon>
        <taxon>Vertebrata</taxon>
        <taxon>Euteleostomi</taxon>
        <taxon>Actinopterygii</taxon>
        <taxon>Neopterygii</taxon>
        <taxon>Teleostei</taxon>
        <taxon>Neoteleostei</taxon>
        <taxon>Acanthomorphata</taxon>
        <taxon>Ovalentaria</taxon>
        <taxon>Atherinomorphae</taxon>
        <taxon>Beloniformes</taxon>
        <taxon>Adrianichthyidae</taxon>
        <taxon>Oryziinae</taxon>
        <taxon>Oryzias</taxon>
    </lineage>
</organism>
<dbReference type="CDD" id="cd00086">
    <property type="entry name" value="homeodomain"/>
    <property type="match status" value="1"/>
</dbReference>
<dbReference type="InterPro" id="IPR001356">
    <property type="entry name" value="HD"/>
</dbReference>
<dbReference type="SMART" id="SM00389">
    <property type="entry name" value="HOX"/>
    <property type="match status" value="1"/>
</dbReference>
<evidence type="ECO:0000256" key="4">
    <source>
        <dbReference type="ARBA" id="ARBA00023242"/>
    </source>
</evidence>
<dbReference type="InterPro" id="IPR050649">
    <property type="entry name" value="Paired_Homeobox_TFs"/>
</dbReference>
<dbReference type="Pfam" id="PF00046">
    <property type="entry name" value="Homeodomain"/>
    <property type="match status" value="1"/>
</dbReference>
<dbReference type="GO" id="GO:0000977">
    <property type="term" value="F:RNA polymerase II transcription regulatory region sequence-specific DNA binding"/>
    <property type="evidence" value="ECO:0007669"/>
    <property type="project" value="TreeGrafter"/>
</dbReference>
<evidence type="ECO:0000313" key="10">
    <source>
        <dbReference type="Proteomes" id="UP000694383"/>
    </source>
</evidence>
<evidence type="ECO:0000256" key="7">
    <source>
        <dbReference type="SAM" id="MobiDB-lite"/>
    </source>
</evidence>
<dbReference type="InterPro" id="IPR017970">
    <property type="entry name" value="Homeobox_CS"/>
</dbReference>
<dbReference type="PROSITE" id="PS00027">
    <property type="entry name" value="HOMEOBOX_1"/>
    <property type="match status" value="1"/>
</dbReference>
<dbReference type="Ensembl" id="ENSOSIT00000046554.1">
    <property type="protein sequence ID" value="ENSOSIP00000044239.1"/>
    <property type="gene ID" value="ENSOSIG00000021168.1"/>
</dbReference>
<feature type="region of interest" description="Disordered" evidence="7">
    <location>
        <begin position="80"/>
        <end position="104"/>
    </location>
</feature>
<feature type="DNA-binding region" description="Homeobox" evidence="5">
    <location>
        <begin position="22"/>
        <end position="81"/>
    </location>
</feature>
<dbReference type="PANTHER" id="PTHR24329">
    <property type="entry name" value="HOMEOBOX PROTEIN ARISTALESS"/>
    <property type="match status" value="1"/>
</dbReference>
<evidence type="ECO:0000256" key="2">
    <source>
        <dbReference type="ARBA" id="ARBA00023125"/>
    </source>
</evidence>
<dbReference type="Gene3D" id="1.10.10.60">
    <property type="entry name" value="Homeodomain-like"/>
    <property type="match status" value="1"/>
</dbReference>
<evidence type="ECO:0000256" key="3">
    <source>
        <dbReference type="ARBA" id="ARBA00023155"/>
    </source>
</evidence>
<dbReference type="PANTHER" id="PTHR24329:SF543">
    <property type="entry name" value="FI01017P-RELATED"/>
    <property type="match status" value="1"/>
</dbReference>
<dbReference type="GO" id="GO:0005634">
    <property type="term" value="C:nucleus"/>
    <property type="evidence" value="ECO:0007669"/>
    <property type="project" value="UniProtKB-SubCell"/>
</dbReference>
<feature type="compositionally biased region" description="Basic and acidic residues" evidence="7">
    <location>
        <begin position="1"/>
        <end position="18"/>
    </location>
</feature>
<sequence length="235" mass="27106">MVEAEVKEQDRSCYEPKSKGGQHRNRTTFTQEQSRALEQEFAQRQYADLYTREKLSTEIKLSEETIKVWFSNRRAKWRREVKQSTTSSDFPGERNASSLNSTAPHRCMSQQATGMIKISCENQHFHNTVCKLNSSFLPAQTGMQDSGALLCPSVPNHLSEIASQNLHKAQLDLHRDASTFLPAYHHTDTRAVLPLFTRTAPQHWSQHETSFFWSPSQTSERFRFTQDMNQNCFMG</sequence>
<keyword evidence="2 5" id="KW-0238">DNA-binding</keyword>
<protein>
    <submittedName>
        <fullName evidence="9">Paired box 4</fullName>
    </submittedName>
</protein>
<keyword evidence="10" id="KW-1185">Reference proteome</keyword>
<accession>A0A8C8E0L5</accession>
<comment type="subcellular location">
    <subcellularLocation>
        <location evidence="1 5 6">Nucleus</location>
    </subcellularLocation>
</comment>
<dbReference type="SUPFAM" id="SSF46689">
    <property type="entry name" value="Homeodomain-like"/>
    <property type="match status" value="1"/>
</dbReference>
<keyword evidence="4 5" id="KW-0539">Nucleus</keyword>